<dbReference type="GO" id="GO:0008763">
    <property type="term" value="F:UDP-N-acetylmuramate-L-alanine ligase activity"/>
    <property type="evidence" value="ECO:0007669"/>
    <property type="project" value="UniProtKB-UniRule"/>
</dbReference>
<evidence type="ECO:0000256" key="6">
    <source>
        <dbReference type="ARBA" id="ARBA00022618"/>
    </source>
</evidence>
<dbReference type="Pfam" id="PF02875">
    <property type="entry name" value="Mur_ligase_C"/>
    <property type="match status" value="1"/>
</dbReference>
<evidence type="ECO:0000313" key="18">
    <source>
        <dbReference type="EMBL" id="SKA69084.1"/>
    </source>
</evidence>
<dbReference type="STRING" id="39495.SAMN02745111_01765"/>
<evidence type="ECO:0000259" key="17">
    <source>
        <dbReference type="Pfam" id="PF08245"/>
    </source>
</evidence>
<dbReference type="Proteomes" id="UP000190814">
    <property type="component" value="Unassembled WGS sequence"/>
</dbReference>
<dbReference type="GO" id="GO:0051301">
    <property type="term" value="P:cell division"/>
    <property type="evidence" value="ECO:0007669"/>
    <property type="project" value="UniProtKB-KW"/>
</dbReference>
<evidence type="ECO:0000313" key="19">
    <source>
        <dbReference type="Proteomes" id="UP000190814"/>
    </source>
</evidence>
<dbReference type="SUPFAM" id="SSF53244">
    <property type="entry name" value="MurD-like peptide ligases, peptide-binding domain"/>
    <property type="match status" value="1"/>
</dbReference>
<dbReference type="GO" id="GO:0008360">
    <property type="term" value="P:regulation of cell shape"/>
    <property type="evidence" value="ECO:0007669"/>
    <property type="project" value="UniProtKB-KW"/>
</dbReference>
<evidence type="ECO:0000256" key="11">
    <source>
        <dbReference type="ARBA" id="ARBA00023306"/>
    </source>
</evidence>
<comment type="catalytic activity">
    <reaction evidence="13 14">
        <text>UDP-N-acetyl-alpha-D-muramate + L-alanine + ATP = UDP-N-acetyl-alpha-D-muramoyl-L-alanine + ADP + phosphate + H(+)</text>
        <dbReference type="Rhea" id="RHEA:23372"/>
        <dbReference type="ChEBI" id="CHEBI:15378"/>
        <dbReference type="ChEBI" id="CHEBI:30616"/>
        <dbReference type="ChEBI" id="CHEBI:43474"/>
        <dbReference type="ChEBI" id="CHEBI:57972"/>
        <dbReference type="ChEBI" id="CHEBI:70757"/>
        <dbReference type="ChEBI" id="CHEBI:83898"/>
        <dbReference type="ChEBI" id="CHEBI:456216"/>
        <dbReference type="EC" id="6.3.2.8"/>
    </reaction>
</comment>
<evidence type="ECO:0000256" key="2">
    <source>
        <dbReference type="ARBA" id="ARBA00004752"/>
    </source>
</evidence>
<dbReference type="SUPFAM" id="SSF51984">
    <property type="entry name" value="MurCD N-terminal domain"/>
    <property type="match status" value="1"/>
</dbReference>
<dbReference type="NCBIfam" id="TIGR01082">
    <property type="entry name" value="murC"/>
    <property type="match status" value="1"/>
</dbReference>
<dbReference type="EMBL" id="FUXZ01000010">
    <property type="protein sequence ID" value="SKA69084.1"/>
    <property type="molecule type" value="Genomic_DNA"/>
</dbReference>
<dbReference type="InterPro" id="IPR000713">
    <property type="entry name" value="Mur_ligase_N"/>
</dbReference>
<keyword evidence="12 14" id="KW-0961">Cell wall biogenesis/degradation</keyword>
<organism evidence="18 19">
    <name type="scientific">Eubacterium uniforme</name>
    <dbReference type="NCBI Taxonomy" id="39495"/>
    <lineage>
        <taxon>Bacteria</taxon>
        <taxon>Bacillati</taxon>
        <taxon>Bacillota</taxon>
        <taxon>Clostridia</taxon>
        <taxon>Eubacteriales</taxon>
        <taxon>Eubacteriaceae</taxon>
        <taxon>Eubacterium</taxon>
    </lineage>
</organism>
<dbReference type="InterPro" id="IPR036615">
    <property type="entry name" value="Mur_ligase_C_dom_sf"/>
</dbReference>
<evidence type="ECO:0000256" key="1">
    <source>
        <dbReference type="ARBA" id="ARBA00004496"/>
    </source>
</evidence>
<protein>
    <recommendedName>
        <fullName evidence="3 14">UDP-N-acetylmuramate--L-alanine ligase</fullName>
        <ecNumber evidence="3 14">6.3.2.8</ecNumber>
    </recommendedName>
    <alternativeName>
        <fullName evidence="14">UDP-N-acetylmuramoyl-L-alanine synthetase</fullName>
    </alternativeName>
</protein>
<feature type="binding site" evidence="14">
    <location>
        <begin position="118"/>
        <end position="124"/>
    </location>
    <ligand>
        <name>ATP</name>
        <dbReference type="ChEBI" id="CHEBI:30616"/>
    </ligand>
</feature>
<dbReference type="GO" id="GO:0009252">
    <property type="term" value="P:peptidoglycan biosynthetic process"/>
    <property type="evidence" value="ECO:0007669"/>
    <property type="project" value="UniProtKB-UniRule"/>
</dbReference>
<evidence type="ECO:0000259" key="16">
    <source>
        <dbReference type="Pfam" id="PF02875"/>
    </source>
</evidence>
<feature type="domain" description="Mur ligase central" evidence="17">
    <location>
        <begin position="116"/>
        <end position="297"/>
    </location>
</feature>
<dbReference type="HAMAP" id="MF_00046">
    <property type="entry name" value="MurC"/>
    <property type="match status" value="1"/>
</dbReference>
<evidence type="ECO:0000256" key="8">
    <source>
        <dbReference type="ARBA" id="ARBA00022840"/>
    </source>
</evidence>
<evidence type="ECO:0000256" key="12">
    <source>
        <dbReference type="ARBA" id="ARBA00023316"/>
    </source>
</evidence>
<dbReference type="AlphaFoldDB" id="A0A1T4VVP5"/>
<evidence type="ECO:0000256" key="14">
    <source>
        <dbReference type="HAMAP-Rule" id="MF_00046"/>
    </source>
</evidence>
<keyword evidence="7 14" id="KW-0547">Nucleotide-binding</keyword>
<dbReference type="SUPFAM" id="SSF53623">
    <property type="entry name" value="MurD-like peptide ligases, catalytic domain"/>
    <property type="match status" value="1"/>
</dbReference>
<evidence type="ECO:0000256" key="3">
    <source>
        <dbReference type="ARBA" id="ARBA00012211"/>
    </source>
</evidence>
<dbReference type="Gene3D" id="3.90.190.20">
    <property type="entry name" value="Mur ligase, C-terminal domain"/>
    <property type="match status" value="1"/>
</dbReference>
<evidence type="ECO:0000256" key="9">
    <source>
        <dbReference type="ARBA" id="ARBA00022960"/>
    </source>
</evidence>
<evidence type="ECO:0000256" key="4">
    <source>
        <dbReference type="ARBA" id="ARBA00022490"/>
    </source>
</evidence>
<dbReference type="Gene3D" id="3.40.50.720">
    <property type="entry name" value="NAD(P)-binding Rossmann-like Domain"/>
    <property type="match status" value="1"/>
</dbReference>
<dbReference type="PANTHER" id="PTHR43445">
    <property type="entry name" value="UDP-N-ACETYLMURAMATE--L-ALANINE LIGASE-RELATED"/>
    <property type="match status" value="1"/>
</dbReference>
<dbReference type="PANTHER" id="PTHR43445:SF3">
    <property type="entry name" value="UDP-N-ACETYLMURAMATE--L-ALANINE LIGASE"/>
    <property type="match status" value="1"/>
</dbReference>
<evidence type="ECO:0000256" key="13">
    <source>
        <dbReference type="ARBA" id="ARBA00047833"/>
    </source>
</evidence>
<keyword evidence="9 14" id="KW-0133">Cell shape</keyword>
<dbReference type="GO" id="GO:0005737">
    <property type="term" value="C:cytoplasm"/>
    <property type="evidence" value="ECO:0007669"/>
    <property type="project" value="UniProtKB-SubCell"/>
</dbReference>
<evidence type="ECO:0000256" key="7">
    <source>
        <dbReference type="ARBA" id="ARBA00022741"/>
    </source>
</evidence>
<evidence type="ECO:0000256" key="10">
    <source>
        <dbReference type="ARBA" id="ARBA00022984"/>
    </source>
</evidence>
<feature type="domain" description="Mur ligase N-terminal catalytic" evidence="15">
    <location>
        <begin position="11"/>
        <end position="110"/>
    </location>
</feature>
<dbReference type="InterPro" id="IPR050061">
    <property type="entry name" value="MurCDEF_pg_biosynth"/>
</dbReference>
<name>A0A1T4VVP5_9FIRM</name>
<evidence type="ECO:0000256" key="5">
    <source>
        <dbReference type="ARBA" id="ARBA00022598"/>
    </source>
</evidence>
<gene>
    <name evidence="14" type="primary">murC</name>
    <name evidence="18" type="ORF">SAMN02745111_01765</name>
</gene>
<keyword evidence="8 14" id="KW-0067">ATP-binding</keyword>
<evidence type="ECO:0000259" key="15">
    <source>
        <dbReference type="Pfam" id="PF01225"/>
    </source>
</evidence>
<keyword evidence="5 14" id="KW-0436">Ligase</keyword>
<dbReference type="Pfam" id="PF08245">
    <property type="entry name" value="Mur_ligase_M"/>
    <property type="match status" value="1"/>
</dbReference>
<comment type="function">
    <text evidence="14">Cell wall formation.</text>
</comment>
<dbReference type="UniPathway" id="UPA00219"/>
<dbReference type="InterPro" id="IPR013221">
    <property type="entry name" value="Mur_ligase_cen"/>
</dbReference>
<keyword evidence="10 14" id="KW-0573">Peptidoglycan synthesis</keyword>
<dbReference type="Gene3D" id="3.40.1190.10">
    <property type="entry name" value="Mur-like, catalytic domain"/>
    <property type="match status" value="1"/>
</dbReference>
<accession>A0A1T4VVP5</accession>
<keyword evidence="6 14" id="KW-0132">Cell division</keyword>
<dbReference type="InterPro" id="IPR036565">
    <property type="entry name" value="Mur-like_cat_sf"/>
</dbReference>
<keyword evidence="4 14" id="KW-0963">Cytoplasm</keyword>
<dbReference type="GO" id="GO:0071555">
    <property type="term" value="P:cell wall organization"/>
    <property type="evidence" value="ECO:0007669"/>
    <property type="project" value="UniProtKB-KW"/>
</dbReference>
<proteinExistence type="inferred from homology"/>
<dbReference type="Pfam" id="PF01225">
    <property type="entry name" value="Mur_ligase"/>
    <property type="match status" value="1"/>
</dbReference>
<reference evidence="18 19" key="1">
    <citation type="submission" date="2017-02" db="EMBL/GenBank/DDBJ databases">
        <authorList>
            <person name="Peterson S.W."/>
        </authorList>
    </citation>
    <scope>NUCLEOTIDE SEQUENCE [LARGE SCALE GENOMIC DNA]</scope>
    <source>
        <strain evidence="18 19">ATCC 35992</strain>
    </source>
</reference>
<keyword evidence="19" id="KW-1185">Reference proteome</keyword>
<comment type="pathway">
    <text evidence="2 14">Cell wall biogenesis; peptidoglycan biosynthesis.</text>
</comment>
<dbReference type="OrthoDB" id="9804126at2"/>
<dbReference type="RefSeq" id="WP_078766613.1">
    <property type="nucleotide sequence ID" value="NZ_FUXZ01000010.1"/>
</dbReference>
<comment type="subcellular location">
    <subcellularLocation>
        <location evidence="1 14">Cytoplasm</location>
    </subcellularLocation>
</comment>
<feature type="domain" description="Mur ligase C-terminal" evidence="16">
    <location>
        <begin position="319"/>
        <end position="448"/>
    </location>
</feature>
<dbReference type="InterPro" id="IPR004101">
    <property type="entry name" value="Mur_ligase_C"/>
</dbReference>
<dbReference type="InterPro" id="IPR005758">
    <property type="entry name" value="UDP-N-AcMur_Ala_ligase_MurC"/>
</dbReference>
<keyword evidence="11 14" id="KW-0131">Cell cycle</keyword>
<sequence>MYTIDFSVKSKVHFTGIGGISMSGLAEILLSKGFTVTGSDSKKSEVTEILENLGATVYIGQRQANITDDIDFLVYTAAVKSDNPELVAAKEKNIPTLTRAELLGQIMKHYKVAIGVAGTHGKTSTTSMLSNIFLYAKKDPTILVGGMLPSIGGNSLVGNSENFITEACEYTNSFLSFAPTIAVILNVKEDHLDFFKDIDDIRNSFKRYAKLLPSDGTLVINGEIDNLSFFTDDLDCNVSTFGSNPSTCTYSYKDLSFDEYARGSYTLLINNEEAGKVNLKVTGEHNVLNSLAAIASAVASGISVEDAIAGLYTYEGVDRRFQHKGKLGDIEIIDDYAHHPDEINATIAAAKNYPHKDLWVVFQPHTYTRTKSLMNEFANSLCKADKIVLADIYAARETDNLGISSQTLANEIKKYNPNVYYFPTFSEIENFLLENLSSGDLLITMGAGDVVKIGENLLGK</sequence>
<dbReference type="EC" id="6.3.2.8" evidence="3 14"/>
<comment type="similarity">
    <text evidence="14">Belongs to the MurCDEF family.</text>
</comment>
<dbReference type="GO" id="GO:0005524">
    <property type="term" value="F:ATP binding"/>
    <property type="evidence" value="ECO:0007669"/>
    <property type="project" value="UniProtKB-UniRule"/>
</dbReference>